<evidence type="ECO:0000313" key="8">
    <source>
        <dbReference type="Proteomes" id="UP000263993"/>
    </source>
</evidence>
<dbReference type="RefSeq" id="WP_115518138.1">
    <property type="nucleotide sequence ID" value="NZ_QRGO01000002.1"/>
</dbReference>
<organism evidence="7 8">
    <name type="scientific">Undibacter mobilis</name>
    <dbReference type="NCBI Taxonomy" id="2292256"/>
    <lineage>
        <taxon>Bacteria</taxon>
        <taxon>Pseudomonadati</taxon>
        <taxon>Pseudomonadota</taxon>
        <taxon>Alphaproteobacteria</taxon>
        <taxon>Hyphomicrobiales</taxon>
        <taxon>Nitrobacteraceae</taxon>
        <taxon>Undibacter</taxon>
    </lineage>
</organism>
<evidence type="ECO:0000256" key="3">
    <source>
        <dbReference type="ARBA" id="ARBA00022827"/>
    </source>
</evidence>
<gene>
    <name evidence="7" type="ORF">DXH78_15540</name>
</gene>
<dbReference type="Gene3D" id="3.50.50.60">
    <property type="entry name" value="FAD/NAD(P)-binding domain"/>
    <property type="match status" value="1"/>
</dbReference>
<dbReference type="NCBIfam" id="NF006130">
    <property type="entry name" value="PRK08274.1"/>
    <property type="match status" value="1"/>
</dbReference>
<feature type="domain" description="FAD-dependent oxidoreductase 2 FAD-binding" evidence="6">
    <location>
        <begin position="10"/>
        <end position="477"/>
    </location>
</feature>
<evidence type="ECO:0000256" key="4">
    <source>
        <dbReference type="ARBA" id="ARBA00023002"/>
    </source>
</evidence>
<accession>A0A371B3E1</accession>
<evidence type="ECO:0000313" key="7">
    <source>
        <dbReference type="EMBL" id="RDV02017.1"/>
    </source>
</evidence>
<dbReference type="PANTHER" id="PTHR43400:SF7">
    <property type="entry name" value="FAD-DEPENDENT OXIDOREDUCTASE 2 FAD BINDING DOMAIN-CONTAINING PROTEIN"/>
    <property type="match status" value="1"/>
</dbReference>
<comment type="caution">
    <text evidence="7">The sequence shown here is derived from an EMBL/GenBank/DDBJ whole genome shotgun (WGS) entry which is preliminary data.</text>
</comment>
<dbReference type="GO" id="GO:0016491">
    <property type="term" value="F:oxidoreductase activity"/>
    <property type="evidence" value="ECO:0007669"/>
    <property type="project" value="UniProtKB-KW"/>
</dbReference>
<dbReference type="InterPro" id="IPR050315">
    <property type="entry name" value="FAD-oxidoreductase_2"/>
</dbReference>
<dbReference type="InterPro" id="IPR027477">
    <property type="entry name" value="Succ_DH/fumarate_Rdtase_cat_sf"/>
</dbReference>
<dbReference type="InterPro" id="IPR036188">
    <property type="entry name" value="FAD/NAD-bd_sf"/>
</dbReference>
<dbReference type="SUPFAM" id="SSF51905">
    <property type="entry name" value="FAD/NAD(P)-binding domain"/>
    <property type="match status" value="1"/>
</dbReference>
<keyword evidence="2" id="KW-0285">Flavoprotein</keyword>
<dbReference type="Gene3D" id="3.90.700.10">
    <property type="entry name" value="Succinate dehydrogenase/fumarate reductase flavoprotein, catalytic domain"/>
    <property type="match status" value="1"/>
</dbReference>
<dbReference type="SUPFAM" id="SSF56425">
    <property type="entry name" value="Succinate dehydrogenase/fumarate reductase flavoprotein, catalytic domain"/>
    <property type="match status" value="1"/>
</dbReference>
<protein>
    <submittedName>
        <fullName evidence="7">FAD-binding dehydrogenase</fullName>
    </submittedName>
</protein>
<dbReference type="PANTHER" id="PTHR43400">
    <property type="entry name" value="FUMARATE REDUCTASE"/>
    <property type="match status" value="1"/>
</dbReference>
<dbReference type="Pfam" id="PF00890">
    <property type="entry name" value="FAD_binding_2"/>
    <property type="match status" value="1"/>
</dbReference>
<keyword evidence="4" id="KW-0560">Oxidoreductase</keyword>
<evidence type="ECO:0000259" key="6">
    <source>
        <dbReference type="Pfam" id="PF00890"/>
    </source>
</evidence>
<keyword evidence="3" id="KW-0274">FAD</keyword>
<evidence type="ECO:0000256" key="1">
    <source>
        <dbReference type="ARBA" id="ARBA00001974"/>
    </source>
</evidence>
<name>A0A371B3E1_9BRAD</name>
<proteinExistence type="predicted"/>
<reference evidence="8" key="1">
    <citation type="submission" date="2018-08" db="EMBL/GenBank/DDBJ databases">
        <authorList>
            <person name="Kim S.-J."/>
            <person name="Jung G.-Y."/>
        </authorList>
    </citation>
    <scope>NUCLEOTIDE SEQUENCE [LARGE SCALE GENOMIC DNA]</scope>
    <source>
        <strain evidence="8">GY_H</strain>
    </source>
</reference>
<evidence type="ECO:0000256" key="2">
    <source>
        <dbReference type="ARBA" id="ARBA00022630"/>
    </source>
</evidence>
<feature type="region of interest" description="Disordered" evidence="5">
    <location>
        <begin position="392"/>
        <end position="413"/>
    </location>
</feature>
<dbReference type="OrthoDB" id="3178130at2"/>
<dbReference type="AlphaFoldDB" id="A0A371B3E1"/>
<dbReference type="EMBL" id="QRGO01000002">
    <property type="protein sequence ID" value="RDV02017.1"/>
    <property type="molecule type" value="Genomic_DNA"/>
</dbReference>
<dbReference type="Proteomes" id="UP000263993">
    <property type="component" value="Unassembled WGS sequence"/>
</dbReference>
<keyword evidence="8" id="KW-1185">Reference proteome</keyword>
<evidence type="ECO:0000256" key="5">
    <source>
        <dbReference type="SAM" id="MobiDB-lite"/>
    </source>
</evidence>
<comment type="cofactor">
    <cofactor evidence="1">
        <name>FAD</name>
        <dbReference type="ChEBI" id="CHEBI:57692"/>
    </cofactor>
</comment>
<sequence>MSSAPGPDYDVIVVGGGNAALCAAISAAEQGARVLVCERSPEAERGGNSTYTDGKYRAVYNGVEDVKALVPDLTDEEVASSDFGSYSESDFFDDMGRITLNRTDPDLCEILVRNSRDILFWLKSVGVRFMPNYGRQAYKVDGRFKFWGGTTLTVAAGGPGLVDSLYRAAEKRGVVIRYDAWVRDLVYSEDAGVTGITVRIDGHLQTIRAGAVVLACGSFEANAEWRAKYLGPGWDLAKVRGSKYNTGDGLAMAMKIGALPYGHWSGCHATAWERYASDFGDMVNTPQYQRHSYTFGIVVNAQGERFIDEGADFRNYTYAKYGREVLEQPGQVAWQIYDGKVLHLLTSEYRTRTVTKVRTDTLDALIAQLDEVDSDGLRRTISEFNAAVTQDVPFDPNSRDGRSAPGLAVPRSNWANPIDTPPFEAYAVTCGITFAFGGIRVTTEGQVVDTDLRPIPGLFAAGEMIGGIFYHNYPGASGLTSGSVFGRLAGGNAARAAAATQPLALAKQMG</sequence>
<dbReference type="InterPro" id="IPR003953">
    <property type="entry name" value="FAD-dep_OxRdtase_2_FAD-bd"/>
</dbReference>